<keyword evidence="3" id="KW-0804">Transcription</keyword>
<keyword evidence="1" id="KW-0805">Transcription regulation</keyword>
<organism evidence="6 7">
    <name type="scientific">Mycolicibacterium madagascariense</name>
    <dbReference type="NCBI Taxonomy" id="212765"/>
    <lineage>
        <taxon>Bacteria</taxon>
        <taxon>Bacillati</taxon>
        <taxon>Actinomycetota</taxon>
        <taxon>Actinomycetes</taxon>
        <taxon>Mycobacteriales</taxon>
        <taxon>Mycobacteriaceae</taxon>
        <taxon>Mycolicibacterium</taxon>
    </lineage>
</organism>
<feature type="domain" description="HTH tetR-type" evidence="5">
    <location>
        <begin position="5"/>
        <end position="65"/>
    </location>
</feature>
<protein>
    <submittedName>
        <fullName evidence="6">TetR family transcriptional regulator</fullName>
    </submittedName>
</protein>
<feature type="DNA-binding region" description="H-T-H motif" evidence="4">
    <location>
        <begin position="28"/>
        <end position="47"/>
    </location>
</feature>
<dbReference type="PROSITE" id="PS50977">
    <property type="entry name" value="HTH_TETR_2"/>
    <property type="match status" value="1"/>
</dbReference>
<reference evidence="6 7" key="1">
    <citation type="journal article" date="2019" name="Emerg. Microbes Infect.">
        <title>Comprehensive subspecies identification of 175 nontuberculous mycobacteria species based on 7547 genomic profiles.</title>
        <authorList>
            <person name="Matsumoto Y."/>
            <person name="Kinjo T."/>
            <person name="Motooka D."/>
            <person name="Nabeya D."/>
            <person name="Jung N."/>
            <person name="Uechi K."/>
            <person name="Horii T."/>
            <person name="Iida T."/>
            <person name="Fujita J."/>
            <person name="Nakamura S."/>
        </authorList>
    </citation>
    <scope>NUCLEOTIDE SEQUENCE [LARGE SCALE GENOMIC DNA]</scope>
    <source>
        <strain evidence="6 7">JCM 13574</strain>
    </source>
</reference>
<dbReference type="Gene3D" id="1.10.357.10">
    <property type="entry name" value="Tetracycline Repressor, domain 2"/>
    <property type="match status" value="1"/>
</dbReference>
<dbReference type="Pfam" id="PF13305">
    <property type="entry name" value="TetR_C_33"/>
    <property type="match status" value="1"/>
</dbReference>
<evidence type="ECO:0000259" key="5">
    <source>
        <dbReference type="PROSITE" id="PS50977"/>
    </source>
</evidence>
<gene>
    <name evidence="6" type="ORF">MMAD_02750</name>
</gene>
<dbReference type="Pfam" id="PF00440">
    <property type="entry name" value="TetR_N"/>
    <property type="match status" value="1"/>
</dbReference>
<accession>A0A7I7X9G9</accession>
<dbReference type="Proteomes" id="UP000466517">
    <property type="component" value="Chromosome"/>
</dbReference>
<dbReference type="InterPro" id="IPR036271">
    <property type="entry name" value="Tet_transcr_reg_TetR-rel_C_sf"/>
</dbReference>
<dbReference type="KEGG" id="mmag:MMAD_02750"/>
<dbReference type="PANTHER" id="PTHR30055:SF209">
    <property type="entry name" value="POSSIBLE TRANSCRIPTIONAL REGULATORY PROTEIN (PROBABLY TETR-FAMILY)"/>
    <property type="match status" value="1"/>
</dbReference>
<evidence type="ECO:0000313" key="6">
    <source>
        <dbReference type="EMBL" id="BBZ25980.1"/>
    </source>
</evidence>
<keyword evidence="2 4" id="KW-0238">DNA-binding</keyword>
<dbReference type="PANTHER" id="PTHR30055">
    <property type="entry name" value="HTH-TYPE TRANSCRIPTIONAL REGULATOR RUTR"/>
    <property type="match status" value="1"/>
</dbReference>
<dbReference type="InterPro" id="IPR009057">
    <property type="entry name" value="Homeodomain-like_sf"/>
</dbReference>
<dbReference type="GO" id="GO:0000976">
    <property type="term" value="F:transcription cis-regulatory region binding"/>
    <property type="evidence" value="ECO:0007669"/>
    <property type="project" value="TreeGrafter"/>
</dbReference>
<evidence type="ECO:0000256" key="2">
    <source>
        <dbReference type="ARBA" id="ARBA00023125"/>
    </source>
</evidence>
<evidence type="ECO:0000256" key="4">
    <source>
        <dbReference type="PROSITE-ProRule" id="PRU00335"/>
    </source>
</evidence>
<dbReference type="SUPFAM" id="SSF46689">
    <property type="entry name" value="Homeodomain-like"/>
    <property type="match status" value="1"/>
</dbReference>
<name>A0A7I7X9G9_9MYCO</name>
<keyword evidence="7" id="KW-1185">Reference proteome</keyword>
<evidence type="ECO:0000256" key="1">
    <source>
        <dbReference type="ARBA" id="ARBA00023015"/>
    </source>
</evidence>
<evidence type="ECO:0000313" key="7">
    <source>
        <dbReference type="Proteomes" id="UP000466517"/>
    </source>
</evidence>
<dbReference type="InterPro" id="IPR001647">
    <property type="entry name" value="HTH_TetR"/>
</dbReference>
<dbReference type="GO" id="GO:0003700">
    <property type="term" value="F:DNA-binding transcription factor activity"/>
    <property type="evidence" value="ECO:0007669"/>
    <property type="project" value="TreeGrafter"/>
</dbReference>
<dbReference type="EMBL" id="AP022610">
    <property type="protein sequence ID" value="BBZ25980.1"/>
    <property type="molecule type" value="Genomic_DNA"/>
</dbReference>
<proteinExistence type="predicted"/>
<dbReference type="AlphaFoldDB" id="A0A7I7X9G9"/>
<dbReference type="InterPro" id="IPR025996">
    <property type="entry name" value="MT1864/Rv1816-like_C"/>
</dbReference>
<sequence length="227" mass="24112">MTRVSDVRDRLIAGGIRLLERDGLQALSVRNLAAEVGTSTMAVYTHFGGMSGVVDAVASEAFSRFTQALTDAPQTDDPVADFFVMGAAYRAFALANPQRYQLIFGATSPATVTGHRADLTSTGGATQRGEWAASFQALRTAVRRMIDAGRIRDDGELTIAGRLWSLSHGAVMLELAGFFGHDGHGLTQILGPLSVDAIVGMGDEREKTLQSLSTARELIATIDAAAR</sequence>
<dbReference type="SUPFAM" id="SSF48498">
    <property type="entry name" value="Tetracyclin repressor-like, C-terminal domain"/>
    <property type="match status" value="1"/>
</dbReference>
<dbReference type="InterPro" id="IPR050109">
    <property type="entry name" value="HTH-type_TetR-like_transc_reg"/>
</dbReference>
<evidence type="ECO:0000256" key="3">
    <source>
        <dbReference type="ARBA" id="ARBA00023163"/>
    </source>
</evidence>